<keyword evidence="3" id="KW-1185">Reference proteome</keyword>
<reference evidence="2" key="2">
    <citation type="journal article" date="2023" name="IMA Fungus">
        <title>Comparative genomic study of the Penicillium genus elucidates a diverse pangenome and 15 lateral gene transfer events.</title>
        <authorList>
            <person name="Petersen C."/>
            <person name="Sorensen T."/>
            <person name="Nielsen M.R."/>
            <person name="Sondergaard T.E."/>
            <person name="Sorensen J.L."/>
            <person name="Fitzpatrick D.A."/>
            <person name="Frisvad J.C."/>
            <person name="Nielsen K.L."/>
        </authorList>
    </citation>
    <scope>NUCLEOTIDE SEQUENCE</scope>
    <source>
        <strain evidence="2">IBT 16125</strain>
    </source>
</reference>
<comment type="caution">
    <text evidence="2">The sequence shown here is derived from an EMBL/GenBank/DDBJ whole genome shotgun (WGS) entry which is preliminary data.</text>
</comment>
<reference evidence="2" key="1">
    <citation type="submission" date="2022-12" db="EMBL/GenBank/DDBJ databases">
        <authorList>
            <person name="Petersen C."/>
        </authorList>
    </citation>
    <scope>NUCLEOTIDE SEQUENCE</scope>
    <source>
        <strain evidence="2">IBT 16125</strain>
    </source>
</reference>
<dbReference type="GeneID" id="81597772"/>
<evidence type="ECO:0000313" key="2">
    <source>
        <dbReference type="EMBL" id="KAJ5455883.1"/>
    </source>
</evidence>
<gene>
    <name evidence="2" type="ORF">N7458_004147</name>
</gene>
<sequence>MYDPWIPTVMTSRASSFSSDDESTGTTASSQLETSSGNFPSVNTCNDDIWLAHMPHFLDLNKRHIAQPERYITENPPRHSSYSPSNLGSSQLCLAVQLAQQPINQGLGDHIAIVLEVHDHPDLFEEAIVNNLSCEVARVLWGMEMNDCPYLRAANMI</sequence>
<evidence type="ECO:0000256" key="1">
    <source>
        <dbReference type="SAM" id="MobiDB-lite"/>
    </source>
</evidence>
<dbReference type="EMBL" id="JAPVEA010000004">
    <property type="protein sequence ID" value="KAJ5455883.1"/>
    <property type="molecule type" value="Genomic_DNA"/>
</dbReference>
<accession>A0AAD6CBH1</accession>
<organism evidence="2 3">
    <name type="scientific">Penicillium daleae</name>
    <dbReference type="NCBI Taxonomy" id="63821"/>
    <lineage>
        <taxon>Eukaryota</taxon>
        <taxon>Fungi</taxon>
        <taxon>Dikarya</taxon>
        <taxon>Ascomycota</taxon>
        <taxon>Pezizomycotina</taxon>
        <taxon>Eurotiomycetes</taxon>
        <taxon>Eurotiomycetidae</taxon>
        <taxon>Eurotiales</taxon>
        <taxon>Aspergillaceae</taxon>
        <taxon>Penicillium</taxon>
    </lineage>
</organism>
<feature type="region of interest" description="Disordered" evidence="1">
    <location>
        <begin position="13"/>
        <end position="39"/>
    </location>
</feature>
<dbReference type="Proteomes" id="UP001213681">
    <property type="component" value="Unassembled WGS sequence"/>
</dbReference>
<dbReference type="RefSeq" id="XP_056768256.1">
    <property type="nucleotide sequence ID" value="XM_056907529.1"/>
</dbReference>
<feature type="compositionally biased region" description="Polar residues" evidence="1">
    <location>
        <begin position="28"/>
        <end position="39"/>
    </location>
</feature>
<protein>
    <submittedName>
        <fullName evidence="2">Uncharacterized protein</fullName>
    </submittedName>
</protein>
<proteinExistence type="predicted"/>
<evidence type="ECO:0000313" key="3">
    <source>
        <dbReference type="Proteomes" id="UP001213681"/>
    </source>
</evidence>
<dbReference type="AlphaFoldDB" id="A0AAD6CBH1"/>
<name>A0AAD6CBH1_9EURO</name>